<dbReference type="SUPFAM" id="SSF63829">
    <property type="entry name" value="Calcium-dependent phosphotriesterase"/>
    <property type="match status" value="1"/>
</dbReference>
<dbReference type="PANTHER" id="PTHR40274:SF3">
    <property type="entry name" value="VIRGINIAMYCIN B LYASE"/>
    <property type="match status" value="1"/>
</dbReference>
<organism evidence="2 3">
    <name type="scientific">Sorangium cellulosum</name>
    <name type="common">Polyangium cellulosum</name>
    <dbReference type="NCBI Taxonomy" id="56"/>
    <lineage>
        <taxon>Bacteria</taxon>
        <taxon>Pseudomonadati</taxon>
        <taxon>Myxococcota</taxon>
        <taxon>Polyangia</taxon>
        <taxon>Polyangiales</taxon>
        <taxon>Polyangiaceae</taxon>
        <taxon>Sorangium</taxon>
    </lineage>
</organism>
<dbReference type="EMBL" id="CP012672">
    <property type="protein sequence ID" value="AUX34292.1"/>
    <property type="molecule type" value="Genomic_DNA"/>
</dbReference>
<gene>
    <name evidence="2" type="ORF">SOCE836_064630</name>
</gene>
<dbReference type="InterPro" id="IPR011042">
    <property type="entry name" value="6-blade_b-propeller_TolB-like"/>
</dbReference>
<evidence type="ECO:0008006" key="4">
    <source>
        <dbReference type="Google" id="ProtNLM"/>
    </source>
</evidence>
<protein>
    <recommendedName>
        <fullName evidence="4">SMP-30/Gluconolactonase/LRE-like region domain-containing protein</fullName>
    </recommendedName>
</protein>
<name>A0A4V0NGT5_SORCE</name>
<evidence type="ECO:0000256" key="1">
    <source>
        <dbReference type="SAM" id="SignalP"/>
    </source>
</evidence>
<sequence length="439" mass="44451">MQARKIWAFGILMALSACSGDGSESTGGPGAAACPASGTGSLALDIESAVPADVRVSDAAGVVDGGTAAESRTLTLPAGEYRVSAHRVRSPGELVGPAYQGAIEGEDTVCVRDGETATVAVRYTREPGSEKLWVTNVNGDGQILAFDAAQLAAGGEQAPSAIIDAGLTSPTALRVDGAGRLWIGDRSGELAAYDAARLGASTADEPDVLLGGSAVCETSLPCGPRALAFDAEGALWVATLSRVVKLAPEALGGSGEPAPAITLTSPDASRPESLAFDADGNLWVGDGATNGVAKFAAERLAADIADEPADVVLLGQSPPPVVANLRGPQGLAFDADGNLWVGYFAGNQLVRYTPEERAASGTLTPAVLFDIDVLALVTDLAVDESGNLWMPGSAGSLYRIDAAELSKEEPSLVPLTSDVIGNAAKLTLNTVAGPTYIAP</sequence>
<dbReference type="Proteomes" id="UP000295497">
    <property type="component" value="Chromosome"/>
</dbReference>
<dbReference type="AlphaFoldDB" id="A0A4V0NGT5"/>
<dbReference type="Gene3D" id="2.120.10.30">
    <property type="entry name" value="TolB, C-terminal domain"/>
    <property type="match status" value="2"/>
</dbReference>
<reference evidence="2 3" key="1">
    <citation type="submission" date="2015-09" db="EMBL/GenBank/DDBJ databases">
        <title>Sorangium comparison.</title>
        <authorList>
            <person name="Zaburannyi N."/>
            <person name="Bunk B."/>
            <person name="Overmann J."/>
            <person name="Mueller R."/>
        </authorList>
    </citation>
    <scope>NUCLEOTIDE SEQUENCE [LARGE SCALE GENOMIC DNA]</scope>
    <source>
        <strain evidence="2 3">So ce836</strain>
    </source>
</reference>
<dbReference type="PANTHER" id="PTHR40274">
    <property type="entry name" value="VIRGINIAMYCIN B LYASE"/>
    <property type="match status" value="1"/>
</dbReference>
<keyword evidence="1" id="KW-0732">Signal</keyword>
<feature type="signal peptide" evidence="1">
    <location>
        <begin position="1"/>
        <end position="19"/>
    </location>
</feature>
<dbReference type="RefSeq" id="WP_129577526.1">
    <property type="nucleotide sequence ID" value="NZ_CP012672.1"/>
</dbReference>
<proteinExistence type="predicted"/>
<evidence type="ECO:0000313" key="2">
    <source>
        <dbReference type="EMBL" id="AUX34292.1"/>
    </source>
</evidence>
<evidence type="ECO:0000313" key="3">
    <source>
        <dbReference type="Proteomes" id="UP000295497"/>
    </source>
</evidence>
<feature type="chain" id="PRO_5020218115" description="SMP-30/Gluconolactonase/LRE-like region domain-containing protein" evidence="1">
    <location>
        <begin position="20"/>
        <end position="439"/>
    </location>
</feature>
<accession>A0A4V0NGT5</accession>
<dbReference type="PROSITE" id="PS51257">
    <property type="entry name" value="PROKAR_LIPOPROTEIN"/>
    <property type="match status" value="1"/>
</dbReference>
<dbReference type="InterPro" id="IPR051344">
    <property type="entry name" value="Vgb"/>
</dbReference>